<keyword evidence="1" id="KW-0812">Transmembrane</keyword>
<sequence length="130" mass="14317">MKGYRITKVVGITAGFATILVAIGFGVLALLAEGLSKSWGSNQKPDEHTPSYMIIFLLILLLGVVTSIGTFCLRNKMWRFLYTSFSVVMGMGFVSMFFATFGALGTKGELLLLSVGVVYLFLGYLTYKRY</sequence>
<feature type="transmembrane region" description="Helical" evidence="1">
    <location>
        <begin position="12"/>
        <end position="32"/>
    </location>
</feature>
<feature type="transmembrane region" description="Helical" evidence="1">
    <location>
        <begin position="110"/>
        <end position="127"/>
    </location>
</feature>
<dbReference type="GeneID" id="89533030"/>
<accession>A0A5D4R979</accession>
<evidence type="ECO:0000313" key="2">
    <source>
        <dbReference type="EMBL" id="TYS46398.1"/>
    </source>
</evidence>
<protein>
    <submittedName>
        <fullName evidence="2">Uncharacterized protein</fullName>
    </submittedName>
</protein>
<evidence type="ECO:0000313" key="3">
    <source>
        <dbReference type="Proteomes" id="UP000322997"/>
    </source>
</evidence>
<dbReference type="RefSeq" id="WP_148986227.1">
    <property type="nucleotide sequence ID" value="NZ_CP081870.1"/>
</dbReference>
<feature type="transmembrane region" description="Helical" evidence="1">
    <location>
        <begin position="52"/>
        <end position="73"/>
    </location>
</feature>
<feature type="transmembrane region" description="Helical" evidence="1">
    <location>
        <begin position="80"/>
        <end position="104"/>
    </location>
</feature>
<keyword evidence="1" id="KW-0472">Membrane</keyword>
<name>A0A5D4R979_9BACI</name>
<comment type="caution">
    <text evidence="2">The sequence shown here is derived from an EMBL/GenBank/DDBJ whole genome shotgun (WGS) entry which is preliminary data.</text>
</comment>
<keyword evidence="1" id="KW-1133">Transmembrane helix</keyword>
<evidence type="ECO:0000256" key="1">
    <source>
        <dbReference type="SAM" id="Phobius"/>
    </source>
</evidence>
<dbReference type="AlphaFoldDB" id="A0A5D4R979"/>
<dbReference type="Proteomes" id="UP000322997">
    <property type="component" value="Unassembled WGS sequence"/>
</dbReference>
<gene>
    <name evidence="2" type="ORF">FZC83_22695</name>
</gene>
<organism evidence="2 3">
    <name type="scientific">Rossellomorea marisflavi</name>
    <dbReference type="NCBI Taxonomy" id="189381"/>
    <lineage>
        <taxon>Bacteria</taxon>
        <taxon>Bacillati</taxon>
        <taxon>Bacillota</taxon>
        <taxon>Bacilli</taxon>
        <taxon>Bacillales</taxon>
        <taxon>Bacillaceae</taxon>
        <taxon>Rossellomorea</taxon>
    </lineage>
</organism>
<dbReference type="EMBL" id="VTEQ01000014">
    <property type="protein sequence ID" value="TYS46398.1"/>
    <property type="molecule type" value="Genomic_DNA"/>
</dbReference>
<reference evidence="2 3" key="1">
    <citation type="submission" date="2019-08" db="EMBL/GenBank/DDBJ databases">
        <title>Bacillus genomes from the desert of Cuatro Cienegas, Coahuila.</title>
        <authorList>
            <person name="Olmedo-Alvarez G."/>
        </authorList>
    </citation>
    <scope>NUCLEOTIDE SEQUENCE [LARGE SCALE GENOMIC DNA]</scope>
    <source>
        <strain evidence="2 3">CH108_3D</strain>
    </source>
</reference>
<proteinExistence type="predicted"/>